<evidence type="ECO:0000259" key="2">
    <source>
        <dbReference type="Pfam" id="PF00892"/>
    </source>
</evidence>
<dbReference type="PANTHER" id="PTHR22911">
    <property type="entry name" value="ACYL-MALONYL CONDENSING ENZYME-RELATED"/>
    <property type="match status" value="1"/>
</dbReference>
<sequence length="333" mass="38387">MKLYRNGWITVIQSENKSVSLPQFIAYMRPNKYYLAAFSAFFIWGFFSLALKPLQHYPSLDILFYRVFFSVVTMLLINLCFRKKVLKKDWKQFKSMTAKQKRSVVVLTLGGGVFLSSNWFVFIYVMNHISVKAASLAYLICPILTTILAFFILKEKLSKWQWFAVMISVFSCVLLSLNHFEDIFYSLITAVTYALYIISQRKNSEMDKFLVLTIQLVFTALILIPFYPNYSGSLPTESLFYGCLSVIVVCFTIIPLFLNLYALKGINSSAVGIMIYINPIIGFLIAVFYYKEQVTALQLFSYFLILVSIVVFNEKLLFPRKVKVVPAEIEGLK</sequence>
<comment type="caution">
    <text evidence="3">The sequence shown here is derived from an EMBL/GenBank/DDBJ whole genome shotgun (WGS) entry which is preliminary data.</text>
</comment>
<feature type="transmembrane region" description="Helical" evidence="1">
    <location>
        <begin position="102"/>
        <end position="124"/>
    </location>
</feature>
<gene>
    <name evidence="3" type="ORF">ACFX5E_00970</name>
</gene>
<keyword evidence="1" id="KW-0812">Transmembrane</keyword>
<name>A0ABW6HRM0_9FLAO</name>
<feature type="transmembrane region" description="Helical" evidence="1">
    <location>
        <begin position="33"/>
        <end position="51"/>
    </location>
</feature>
<evidence type="ECO:0000256" key="1">
    <source>
        <dbReference type="SAM" id="Phobius"/>
    </source>
</evidence>
<feature type="domain" description="EamA" evidence="2">
    <location>
        <begin position="32"/>
        <end position="176"/>
    </location>
</feature>
<feature type="transmembrane region" description="Helical" evidence="1">
    <location>
        <begin position="63"/>
        <end position="81"/>
    </location>
</feature>
<dbReference type="InterPro" id="IPR000620">
    <property type="entry name" value="EamA_dom"/>
</dbReference>
<keyword evidence="4" id="KW-1185">Reference proteome</keyword>
<feature type="transmembrane region" description="Helical" evidence="1">
    <location>
        <begin position="239"/>
        <end position="258"/>
    </location>
</feature>
<protein>
    <submittedName>
        <fullName evidence="3">EamA family transporter</fullName>
    </submittedName>
</protein>
<feature type="transmembrane region" description="Helical" evidence="1">
    <location>
        <begin position="136"/>
        <end position="153"/>
    </location>
</feature>
<dbReference type="Pfam" id="PF00892">
    <property type="entry name" value="EamA"/>
    <property type="match status" value="2"/>
</dbReference>
<dbReference type="InterPro" id="IPR037185">
    <property type="entry name" value="EmrE-like"/>
</dbReference>
<evidence type="ECO:0000313" key="3">
    <source>
        <dbReference type="EMBL" id="MFE3866641.1"/>
    </source>
</evidence>
<dbReference type="SUPFAM" id="SSF103481">
    <property type="entry name" value="Multidrug resistance efflux transporter EmrE"/>
    <property type="match status" value="2"/>
</dbReference>
<feature type="transmembrane region" description="Helical" evidence="1">
    <location>
        <begin position="270"/>
        <end position="290"/>
    </location>
</feature>
<dbReference type="EMBL" id="JBHZPZ010000001">
    <property type="protein sequence ID" value="MFE3866641.1"/>
    <property type="molecule type" value="Genomic_DNA"/>
</dbReference>
<feature type="transmembrane region" description="Helical" evidence="1">
    <location>
        <begin position="296"/>
        <end position="313"/>
    </location>
</feature>
<accession>A0ABW6HRM0</accession>
<keyword evidence="1" id="KW-0472">Membrane</keyword>
<proteinExistence type="predicted"/>
<evidence type="ECO:0000313" key="4">
    <source>
        <dbReference type="Proteomes" id="UP001600109"/>
    </source>
</evidence>
<keyword evidence="1" id="KW-1133">Transmembrane helix</keyword>
<feature type="domain" description="EamA" evidence="2">
    <location>
        <begin position="183"/>
        <end position="312"/>
    </location>
</feature>
<reference evidence="3 4" key="1">
    <citation type="submission" date="2024-06" db="EMBL/GenBank/DDBJ databases">
        <title>Flavobacterium spp. isolated from glacier.</title>
        <authorList>
            <person name="Han D."/>
        </authorList>
    </citation>
    <scope>NUCLEOTIDE SEQUENCE [LARGE SCALE GENOMIC DNA]</scope>
    <source>
        <strain evidence="3 4">LS2P90</strain>
    </source>
</reference>
<organism evidence="3 4">
    <name type="scientific">Flavobacterium xylosi</name>
    <dbReference type="NCBI Taxonomy" id="3230415"/>
    <lineage>
        <taxon>Bacteria</taxon>
        <taxon>Pseudomonadati</taxon>
        <taxon>Bacteroidota</taxon>
        <taxon>Flavobacteriia</taxon>
        <taxon>Flavobacteriales</taxon>
        <taxon>Flavobacteriaceae</taxon>
        <taxon>Flavobacterium</taxon>
    </lineage>
</organism>
<dbReference type="Gene3D" id="1.10.3730.20">
    <property type="match status" value="2"/>
</dbReference>
<dbReference type="RefSeq" id="WP_379853295.1">
    <property type="nucleotide sequence ID" value="NZ_JBHZPZ010000001.1"/>
</dbReference>
<dbReference type="PANTHER" id="PTHR22911:SF137">
    <property type="entry name" value="SOLUTE CARRIER FAMILY 35 MEMBER G2-RELATED"/>
    <property type="match status" value="1"/>
</dbReference>
<dbReference type="Proteomes" id="UP001600109">
    <property type="component" value="Unassembled WGS sequence"/>
</dbReference>
<feature type="transmembrane region" description="Helical" evidence="1">
    <location>
        <begin position="160"/>
        <end position="177"/>
    </location>
</feature>
<feature type="transmembrane region" description="Helical" evidence="1">
    <location>
        <begin position="183"/>
        <end position="198"/>
    </location>
</feature>
<feature type="transmembrane region" description="Helical" evidence="1">
    <location>
        <begin position="210"/>
        <end position="227"/>
    </location>
</feature>